<sequence>MTDKREVEKMRDLVPAYVNGTLSDDDKAAFEAALHTSPDLRKLVDEETDIQARVAAGVQSGVDSRDDRSVPHIQSLIKPERMPAGSTGNARLASALAFLNPANWKPALMLALAAAAVGQAVIIGGQSSAIDKRDVQIAQLENDNYELASGGSAIPDNAPILIELVEDAPWSEVAQLFANEGLIIARGTAQGVLLLRPTDQRADIDMLVEKLERSDLTASVSKAE</sequence>
<dbReference type="RefSeq" id="WP_160731542.1">
    <property type="nucleotide sequence ID" value="NZ_CANLWR010000002.1"/>
</dbReference>
<dbReference type="OrthoDB" id="5958009at2"/>
<reference evidence="2 3" key="1">
    <citation type="submission" date="2019-12" db="EMBL/GenBank/DDBJ databases">
        <title>Genomic-based taxomic classification of the family Erythrobacteraceae.</title>
        <authorList>
            <person name="Xu L."/>
        </authorList>
    </citation>
    <scope>NUCLEOTIDE SEQUENCE [LARGE SCALE GENOMIC DNA]</scope>
    <source>
        <strain evidence="2 3">SW-109</strain>
    </source>
</reference>
<feature type="domain" description="Putative zinc-finger" evidence="1">
    <location>
        <begin position="11"/>
        <end position="41"/>
    </location>
</feature>
<dbReference type="EMBL" id="WTYP01000002">
    <property type="protein sequence ID" value="MXP48351.1"/>
    <property type="molecule type" value="Genomic_DNA"/>
</dbReference>
<protein>
    <recommendedName>
        <fullName evidence="1">Putative zinc-finger domain-containing protein</fullName>
    </recommendedName>
</protein>
<accession>A0A6I4V4Q2</accession>
<dbReference type="Proteomes" id="UP000471435">
    <property type="component" value="Unassembled WGS sequence"/>
</dbReference>
<proteinExistence type="predicted"/>
<gene>
    <name evidence="2" type="ORF">GRI43_13220</name>
</gene>
<dbReference type="InterPro" id="IPR027383">
    <property type="entry name" value="Znf_put"/>
</dbReference>
<keyword evidence="3" id="KW-1185">Reference proteome</keyword>
<evidence type="ECO:0000259" key="1">
    <source>
        <dbReference type="Pfam" id="PF13490"/>
    </source>
</evidence>
<evidence type="ECO:0000313" key="3">
    <source>
        <dbReference type="Proteomes" id="UP000471435"/>
    </source>
</evidence>
<evidence type="ECO:0000313" key="2">
    <source>
        <dbReference type="EMBL" id="MXP48351.1"/>
    </source>
</evidence>
<comment type="caution">
    <text evidence="2">The sequence shown here is derived from an EMBL/GenBank/DDBJ whole genome shotgun (WGS) entry which is preliminary data.</text>
</comment>
<dbReference type="AlphaFoldDB" id="A0A6I4V4Q2"/>
<name>A0A6I4V4Q2_9SPHN</name>
<organism evidence="2 3">
    <name type="scientific">Pontixanthobacter luteolus</name>
    <dbReference type="NCBI Taxonomy" id="295089"/>
    <lineage>
        <taxon>Bacteria</taxon>
        <taxon>Pseudomonadati</taxon>
        <taxon>Pseudomonadota</taxon>
        <taxon>Alphaproteobacteria</taxon>
        <taxon>Sphingomonadales</taxon>
        <taxon>Erythrobacteraceae</taxon>
        <taxon>Pontixanthobacter</taxon>
    </lineage>
</organism>
<dbReference type="Pfam" id="PF13490">
    <property type="entry name" value="zf-HC2"/>
    <property type="match status" value="1"/>
</dbReference>